<evidence type="ECO:0000256" key="16">
    <source>
        <dbReference type="ARBA" id="ARBA00022840"/>
    </source>
</evidence>
<dbReference type="OMA" id="CLREHMG"/>
<evidence type="ECO:0000256" key="24">
    <source>
        <dbReference type="ARBA" id="ARBA00082679"/>
    </source>
</evidence>
<keyword evidence="13 25" id="KW-0547">Nucleotide-binding</keyword>
<dbReference type="InterPro" id="IPR017441">
    <property type="entry name" value="Protein_kinase_ATP_BS"/>
</dbReference>
<evidence type="ECO:0000256" key="17">
    <source>
        <dbReference type="ARBA" id="ARBA00022842"/>
    </source>
</evidence>
<evidence type="ECO:0000256" key="6">
    <source>
        <dbReference type="ARBA" id="ARBA00022481"/>
    </source>
</evidence>
<keyword evidence="6" id="KW-0488">Methylation</keyword>
<evidence type="ECO:0000256" key="14">
    <source>
        <dbReference type="ARBA" id="ARBA00022776"/>
    </source>
</evidence>
<dbReference type="GO" id="GO:0005929">
    <property type="term" value="C:cilium"/>
    <property type="evidence" value="ECO:0007669"/>
    <property type="project" value="UniProtKB-SubCell"/>
</dbReference>
<dbReference type="FunFam" id="3.30.200.20:FF:000247">
    <property type="entry name" value="serine/threonine-protein kinase Nek4 isoform X1"/>
    <property type="match status" value="1"/>
</dbReference>
<dbReference type="PANTHER" id="PTHR44899">
    <property type="entry name" value="CAMK FAMILY PROTEIN KINASE"/>
    <property type="match status" value="1"/>
</dbReference>
<reference evidence="28 29" key="1">
    <citation type="journal article" date="2018" name="Nat. Ecol. Evol.">
        <title>Shark genomes provide insights into elasmobranch evolution and the origin of vertebrates.</title>
        <authorList>
            <person name="Hara Y"/>
            <person name="Yamaguchi K"/>
            <person name="Onimaru K"/>
            <person name="Kadota M"/>
            <person name="Koyanagi M"/>
            <person name="Keeley SD"/>
            <person name="Tatsumi K"/>
            <person name="Tanaka K"/>
            <person name="Motone F"/>
            <person name="Kageyama Y"/>
            <person name="Nozu R"/>
            <person name="Adachi N"/>
            <person name="Nishimura O"/>
            <person name="Nakagawa R"/>
            <person name="Tanegashima C"/>
            <person name="Kiyatake I"/>
            <person name="Matsumoto R"/>
            <person name="Murakumo K"/>
            <person name="Nishida K"/>
            <person name="Terakita A"/>
            <person name="Kuratani S"/>
            <person name="Sato K"/>
            <person name="Hyodo S Kuraku.S."/>
        </authorList>
    </citation>
    <scope>NUCLEOTIDE SEQUENCE [LARGE SCALE GENOMIC DNA]</scope>
</reference>
<evidence type="ECO:0000256" key="13">
    <source>
        <dbReference type="ARBA" id="ARBA00022741"/>
    </source>
</evidence>
<evidence type="ECO:0000256" key="20">
    <source>
        <dbReference type="ARBA" id="ARBA00047899"/>
    </source>
</evidence>
<sequence>MERYLVIRTVGKGSYGEVQLVRHGRDVRQYVVKKLNLRNVSSRERKAAEQEAQLLSQLRHPNIVTYRESWEGDDGLLYIVMGYCEGGDLYHKLKEQKGKLLPESQIVEWFVQIAMALQYLHEKHILHRDLKTQNIFLTKTNIIKVGDLGIARVLENQHDMASTLIGTPYYMSPELFCNKPYNHKSDVWALGCCVFEMATLKHAFNAKDMNSLVFKIIEGKLPPIPKEYSEQLGVLIHSMLSRRPEERPEVKAVLRRSYIKSHIALFLEATKAKAMKTCKKNSSESRPINSSTVTLKHDSEHVPGVLLQDMDPTRKYIKVEEKASQESKPRDVPCNNQVKEKCSDVSSQALNSTTNSVATMSKVDIDLMRGAERRNSNSDSVTGNEPLASLKDCLNAEAKIFASNAQTDDTGLHNGVMLKGEVENSDNQILGKSSDGKDDTFVLLQPALKEVRTPEIQESFDSTEKLLQPFVPVRITEEPSENVTKQPEGKNPLSYLPHCSSSGPSIAGQCRLRNNEFVRKIEKVKASAPRQLPSPPYNEPKVHMKLQNNPDKVVSEISISMVNSRDNEIGASQDRPLSARERRRLKQSQEKYPFSVSTSRRSSHCGALESNSYEENKKVKVSQSLSDIAIYHEKSINESSHRLSDDDEYSSSTSSTDKSEGDSKEMKPDSHEMHDLVKLMTRTLTMDSKDVNRENPMPVPTPEFKLRQKYRDTLILHGKAKEDPEDFCFNDFPSELLSVPEKIKRTIQALRTDVIKGLGVKLLEKVYNIMEDDDQDRREECLQEHMGEDLYQNYSMKVQQLKFFEDNSHF</sequence>
<evidence type="ECO:0000256" key="9">
    <source>
        <dbReference type="ARBA" id="ARBA00022553"/>
    </source>
</evidence>
<organism evidence="28 29">
    <name type="scientific">Scyliorhinus torazame</name>
    <name type="common">Cloudy catshark</name>
    <name type="synonym">Catulus torazame</name>
    <dbReference type="NCBI Taxonomy" id="75743"/>
    <lineage>
        <taxon>Eukaryota</taxon>
        <taxon>Metazoa</taxon>
        <taxon>Chordata</taxon>
        <taxon>Craniata</taxon>
        <taxon>Vertebrata</taxon>
        <taxon>Chondrichthyes</taxon>
        <taxon>Elasmobranchii</taxon>
        <taxon>Galeomorphii</taxon>
        <taxon>Galeoidea</taxon>
        <taxon>Carcharhiniformes</taxon>
        <taxon>Scyliorhinidae</taxon>
        <taxon>Scyliorhinus</taxon>
    </lineage>
</organism>
<dbReference type="PANTHER" id="PTHR44899:SF7">
    <property type="entry name" value="NIMA-RELATED KINASE"/>
    <property type="match status" value="1"/>
</dbReference>
<evidence type="ECO:0000256" key="25">
    <source>
        <dbReference type="PROSITE-ProRule" id="PRU10141"/>
    </source>
</evidence>
<keyword evidence="17" id="KW-0460">Magnesium</keyword>
<dbReference type="InterPro" id="IPR008271">
    <property type="entry name" value="Ser/Thr_kinase_AS"/>
</dbReference>
<gene>
    <name evidence="28" type="ORF">scyTo_0005255</name>
</gene>
<dbReference type="PROSITE" id="PS50011">
    <property type="entry name" value="PROTEIN_KINASE_DOM"/>
    <property type="match status" value="1"/>
</dbReference>
<comment type="cofactor">
    <cofactor evidence="1">
        <name>Mn(2+)</name>
        <dbReference type="ChEBI" id="CHEBI:29035"/>
    </cofactor>
</comment>
<comment type="subcellular location">
    <subcellularLocation>
        <location evidence="2">Cell projection</location>
        <location evidence="2">Cilium</location>
    </subcellularLocation>
    <subcellularLocation>
        <location evidence="3">Cytoplasm</location>
    </subcellularLocation>
</comment>
<evidence type="ECO:0000256" key="11">
    <source>
        <dbReference type="ARBA" id="ARBA00022679"/>
    </source>
</evidence>
<evidence type="ECO:0000256" key="5">
    <source>
        <dbReference type="ARBA" id="ARBA00012513"/>
    </source>
</evidence>
<dbReference type="GO" id="GO:0005737">
    <property type="term" value="C:cytoplasm"/>
    <property type="evidence" value="ECO:0007669"/>
    <property type="project" value="UniProtKB-SubCell"/>
</dbReference>
<keyword evidence="9" id="KW-0597">Phosphoprotein</keyword>
<evidence type="ECO:0000256" key="26">
    <source>
        <dbReference type="SAM" id="MobiDB-lite"/>
    </source>
</evidence>
<dbReference type="SMART" id="SM00220">
    <property type="entry name" value="S_TKc"/>
    <property type="match status" value="1"/>
</dbReference>
<comment type="caution">
    <text evidence="28">The sequence shown here is derived from an EMBL/GenBank/DDBJ whole genome shotgun (WGS) entry which is preliminary data.</text>
</comment>
<evidence type="ECO:0000313" key="28">
    <source>
        <dbReference type="EMBL" id="GCB68144.1"/>
    </source>
</evidence>
<name>A0A401P4T8_SCYTO</name>
<accession>A0A401P4T8</accession>
<feature type="compositionally biased region" description="Basic and acidic residues" evidence="26">
    <location>
        <begin position="657"/>
        <end position="674"/>
    </location>
</feature>
<evidence type="ECO:0000256" key="3">
    <source>
        <dbReference type="ARBA" id="ARBA00004496"/>
    </source>
</evidence>
<dbReference type="GO" id="GO:0051301">
    <property type="term" value="P:cell division"/>
    <property type="evidence" value="ECO:0007669"/>
    <property type="project" value="UniProtKB-KW"/>
</dbReference>
<feature type="region of interest" description="Disordered" evidence="26">
    <location>
        <begin position="565"/>
        <end position="609"/>
    </location>
</feature>
<evidence type="ECO:0000256" key="7">
    <source>
        <dbReference type="ARBA" id="ARBA00022490"/>
    </source>
</evidence>
<feature type="region of interest" description="Disordered" evidence="26">
    <location>
        <begin position="638"/>
        <end position="674"/>
    </location>
</feature>
<keyword evidence="12" id="KW-0479">Metal-binding</keyword>
<dbReference type="Proteomes" id="UP000288216">
    <property type="component" value="Unassembled WGS sequence"/>
</dbReference>
<evidence type="ECO:0000256" key="4">
    <source>
        <dbReference type="ARBA" id="ARBA00010886"/>
    </source>
</evidence>
<keyword evidence="16 25" id="KW-0067">ATP-binding</keyword>
<protein>
    <recommendedName>
        <fullName evidence="22">Serine/threonine-protein kinase Nek4</fullName>
        <ecNumber evidence="5">2.7.11.1</ecNumber>
    </recommendedName>
    <alternativeName>
        <fullName evidence="24">Never in mitosis A-related kinase 4</fullName>
    </alternativeName>
    <alternativeName>
        <fullName evidence="23">Serine/threonine-protein kinase 2</fullName>
    </alternativeName>
</protein>
<dbReference type="PROSITE" id="PS00107">
    <property type="entry name" value="PROTEIN_KINASE_ATP"/>
    <property type="match status" value="1"/>
</dbReference>
<dbReference type="EC" id="2.7.11.1" evidence="5"/>
<evidence type="ECO:0000256" key="2">
    <source>
        <dbReference type="ARBA" id="ARBA00004138"/>
    </source>
</evidence>
<dbReference type="SUPFAM" id="SSF56112">
    <property type="entry name" value="Protein kinase-like (PK-like)"/>
    <property type="match status" value="1"/>
</dbReference>
<dbReference type="InterPro" id="IPR011009">
    <property type="entry name" value="Kinase-like_dom_sf"/>
</dbReference>
<evidence type="ECO:0000256" key="1">
    <source>
        <dbReference type="ARBA" id="ARBA00001936"/>
    </source>
</evidence>
<keyword evidence="15" id="KW-0418">Kinase</keyword>
<keyword evidence="29" id="KW-1185">Reference proteome</keyword>
<evidence type="ECO:0000256" key="12">
    <source>
        <dbReference type="ARBA" id="ARBA00022723"/>
    </source>
</evidence>
<evidence type="ECO:0000256" key="23">
    <source>
        <dbReference type="ARBA" id="ARBA00080102"/>
    </source>
</evidence>
<dbReference type="GO" id="GO:0004674">
    <property type="term" value="F:protein serine/threonine kinase activity"/>
    <property type="evidence" value="ECO:0007669"/>
    <property type="project" value="UniProtKB-KW"/>
</dbReference>
<dbReference type="PROSITE" id="PS00108">
    <property type="entry name" value="PROTEIN_KINASE_ST"/>
    <property type="match status" value="1"/>
</dbReference>
<evidence type="ECO:0000256" key="15">
    <source>
        <dbReference type="ARBA" id="ARBA00022777"/>
    </source>
</evidence>
<keyword evidence="10" id="KW-0132">Cell division</keyword>
<evidence type="ECO:0000259" key="27">
    <source>
        <dbReference type="PROSITE" id="PS50011"/>
    </source>
</evidence>
<evidence type="ECO:0000256" key="8">
    <source>
        <dbReference type="ARBA" id="ARBA00022527"/>
    </source>
</evidence>
<comment type="similarity">
    <text evidence="4">Belongs to the protein kinase superfamily. NEK Ser/Thr protein kinase family. NIMA subfamily.</text>
</comment>
<evidence type="ECO:0000256" key="19">
    <source>
        <dbReference type="ARBA" id="ARBA00023306"/>
    </source>
</evidence>
<keyword evidence="14" id="KW-0498">Mitosis</keyword>
<proteinExistence type="inferred from homology"/>
<keyword evidence="7" id="KW-0963">Cytoplasm</keyword>
<keyword evidence="8" id="KW-0723">Serine/threonine-protein kinase</keyword>
<comment type="catalytic activity">
    <reaction evidence="21">
        <text>L-seryl-[protein] + ATP = O-phospho-L-seryl-[protein] + ADP + H(+)</text>
        <dbReference type="Rhea" id="RHEA:17989"/>
        <dbReference type="Rhea" id="RHEA-COMP:9863"/>
        <dbReference type="Rhea" id="RHEA-COMP:11604"/>
        <dbReference type="ChEBI" id="CHEBI:15378"/>
        <dbReference type="ChEBI" id="CHEBI:29999"/>
        <dbReference type="ChEBI" id="CHEBI:30616"/>
        <dbReference type="ChEBI" id="CHEBI:83421"/>
        <dbReference type="ChEBI" id="CHEBI:456216"/>
        <dbReference type="EC" id="2.7.11.1"/>
    </reaction>
</comment>
<dbReference type="EMBL" id="BFAA01001619">
    <property type="protein sequence ID" value="GCB68144.1"/>
    <property type="molecule type" value="Genomic_DNA"/>
</dbReference>
<keyword evidence="19" id="KW-0131">Cell cycle</keyword>
<dbReference type="Gene3D" id="1.10.510.10">
    <property type="entry name" value="Transferase(Phosphotransferase) domain 1"/>
    <property type="match status" value="1"/>
</dbReference>
<feature type="binding site" evidence="25">
    <location>
        <position position="34"/>
    </location>
    <ligand>
        <name>ATP</name>
        <dbReference type="ChEBI" id="CHEBI:30616"/>
    </ligand>
</feature>
<dbReference type="InterPro" id="IPR051131">
    <property type="entry name" value="NEK_Ser/Thr_kinase_NIMA"/>
</dbReference>
<evidence type="ECO:0000313" key="29">
    <source>
        <dbReference type="Proteomes" id="UP000288216"/>
    </source>
</evidence>
<keyword evidence="18" id="KW-0966">Cell projection</keyword>
<dbReference type="GO" id="GO:0046872">
    <property type="term" value="F:metal ion binding"/>
    <property type="evidence" value="ECO:0007669"/>
    <property type="project" value="UniProtKB-KW"/>
</dbReference>
<feature type="domain" description="Protein kinase" evidence="27">
    <location>
        <begin position="4"/>
        <end position="259"/>
    </location>
</feature>
<evidence type="ECO:0000256" key="21">
    <source>
        <dbReference type="ARBA" id="ARBA00048679"/>
    </source>
</evidence>
<evidence type="ECO:0000256" key="10">
    <source>
        <dbReference type="ARBA" id="ARBA00022618"/>
    </source>
</evidence>
<dbReference type="AlphaFoldDB" id="A0A401P4T8"/>
<comment type="catalytic activity">
    <reaction evidence="20">
        <text>L-threonyl-[protein] + ATP = O-phospho-L-threonyl-[protein] + ADP + H(+)</text>
        <dbReference type="Rhea" id="RHEA:46608"/>
        <dbReference type="Rhea" id="RHEA-COMP:11060"/>
        <dbReference type="Rhea" id="RHEA-COMP:11605"/>
        <dbReference type="ChEBI" id="CHEBI:15378"/>
        <dbReference type="ChEBI" id="CHEBI:30013"/>
        <dbReference type="ChEBI" id="CHEBI:30616"/>
        <dbReference type="ChEBI" id="CHEBI:61977"/>
        <dbReference type="ChEBI" id="CHEBI:456216"/>
        <dbReference type="EC" id="2.7.11.1"/>
    </reaction>
</comment>
<dbReference type="Gene3D" id="3.30.200.20">
    <property type="entry name" value="Phosphorylase Kinase, domain 1"/>
    <property type="match status" value="1"/>
</dbReference>
<keyword evidence="11" id="KW-0808">Transferase</keyword>
<dbReference type="FunFam" id="1.10.510.10:FF:000219">
    <property type="entry name" value="Putative serine/threonine-protein kinase Nek4"/>
    <property type="match status" value="1"/>
</dbReference>
<dbReference type="STRING" id="75743.A0A401P4T8"/>
<evidence type="ECO:0000256" key="18">
    <source>
        <dbReference type="ARBA" id="ARBA00023273"/>
    </source>
</evidence>
<dbReference type="Pfam" id="PF00069">
    <property type="entry name" value="Pkinase"/>
    <property type="match status" value="1"/>
</dbReference>
<evidence type="ECO:0000256" key="22">
    <source>
        <dbReference type="ARBA" id="ARBA00067731"/>
    </source>
</evidence>
<dbReference type="OrthoDB" id="248923at2759"/>
<dbReference type="GO" id="GO:0005524">
    <property type="term" value="F:ATP binding"/>
    <property type="evidence" value="ECO:0007669"/>
    <property type="project" value="UniProtKB-UniRule"/>
</dbReference>
<dbReference type="CDD" id="cd08223">
    <property type="entry name" value="STKc_Nek4"/>
    <property type="match status" value="1"/>
</dbReference>
<dbReference type="InterPro" id="IPR000719">
    <property type="entry name" value="Prot_kinase_dom"/>
</dbReference>